<name>A0A9X0UIH4_VIBME</name>
<reference evidence="1" key="1">
    <citation type="submission" date="2020-08" db="EMBL/GenBank/DDBJ databases">
        <title>Genome Sequencing and Pan-Genome Analysis of Migratory bird Vibrio Strains, Inner Mongolia.</title>
        <authorList>
            <person name="Zheng L."/>
        </authorList>
    </citation>
    <scope>NUCLEOTIDE SEQUENCE</scope>
    <source>
        <strain evidence="1">M13F</strain>
    </source>
</reference>
<protein>
    <submittedName>
        <fullName evidence="1">Uncharacterized protein</fullName>
    </submittedName>
</protein>
<accession>A0A9X0UIH4</accession>
<proteinExistence type="predicted"/>
<sequence length="217" mass="24505">MLNPTMILAYQAIIVLTLTLWVGVVRCDEFSLGASFGIDSPAVSSSTKWEWSPSIAYEKETEFGLFFAQGGEAGVALPMPYWDKAYFTVGPVLLSEEQGPSRIGSSLRIGYLFTESLSASLAWQKDWSNAVGSQWLIDGSYRLNDEWSINGWSRYADKHNQALRHVSGTWRDVGISVEWETPFLSDWVSSVEVGVNHQVDRNFTEPVLTWSVRYLFW</sequence>
<organism evidence="1 2">
    <name type="scientific">Vibrio metschnikovii</name>
    <dbReference type="NCBI Taxonomy" id="28172"/>
    <lineage>
        <taxon>Bacteria</taxon>
        <taxon>Pseudomonadati</taxon>
        <taxon>Pseudomonadota</taxon>
        <taxon>Gammaproteobacteria</taxon>
        <taxon>Vibrionales</taxon>
        <taxon>Vibrionaceae</taxon>
        <taxon>Vibrio</taxon>
    </lineage>
</organism>
<dbReference type="AlphaFoldDB" id="A0A9X0UIH4"/>
<dbReference type="EMBL" id="JACRUP010000004">
    <property type="protein sequence ID" value="MBC5851014.1"/>
    <property type="molecule type" value="Genomic_DNA"/>
</dbReference>
<keyword evidence="2" id="KW-1185">Reference proteome</keyword>
<dbReference type="Proteomes" id="UP000615796">
    <property type="component" value="Unassembled WGS sequence"/>
</dbReference>
<comment type="caution">
    <text evidence="1">The sequence shown here is derived from an EMBL/GenBank/DDBJ whole genome shotgun (WGS) entry which is preliminary data.</text>
</comment>
<evidence type="ECO:0000313" key="2">
    <source>
        <dbReference type="Proteomes" id="UP000615796"/>
    </source>
</evidence>
<evidence type="ECO:0000313" key="1">
    <source>
        <dbReference type="EMBL" id="MBC5851014.1"/>
    </source>
</evidence>
<dbReference type="RefSeq" id="WP_187025845.1">
    <property type="nucleotide sequence ID" value="NZ_JACRUP010000004.1"/>
</dbReference>
<gene>
    <name evidence="1" type="ORF">H8Q88_08540</name>
</gene>